<dbReference type="PANTHER" id="PTHR12147">
    <property type="entry name" value="METALLOPEPTIDASE M28 FAMILY MEMBER"/>
    <property type="match status" value="1"/>
</dbReference>
<dbReference type="GO" id="GO:0006508">
    <property type="term" value="P:proteolysis"/>
    <property type="evidence" value="ECO:0007669"/>
    <property type="project" value="InterPro"/>
</dbReference>
<dbReference type="AlphaFoldDB" id="A0A1I3RX14"/>
<dbReference type="PROSITE" id="PS51257">
    <property type="entry name" value="PROKAR_LIPOPROTEIN"/>
    <property type="match status" value="1"/>
</dbReference>
<gene>
    <name evidence="2" type="ORF">SAMN05443431_108204</name>
</gene>
<evidence type="ECO:0000313" key="3">
    <source>
        <dbReference type="Proteomes" id="UP000199559"/>
    </source>
</evidence>
<feature type="domain" description="Peptidase M28" evidence="1">
    <location>
        <begin position="95"/>
        <end position="300"/>
    </location>
</feature>
<dbReference type="PANTHER" id="PTHR12147:SF26">
    <property type="entry name" value="PEPTIDASE M28 DOMAIN-CONTAINING PROTEIN"/>
    <property type="match status" value="1"/>
</dbReference>
<dbReference type="Proteomes" id="UP000199559">
    <property type="component" value="Unassembled WGS sequence"/>
</dbReference>
<protein>
    <submittedName>
        <fullName evidence="2">Peptidase family M28</fullName>
    </submittedName>
</protein>
<evidence type="ECO:0000259" key="1">
    <source>
        <dbReference type="Pfam" id="PF04389"/>
    </source>
</evidence>
<evidence type="ECO:0000313" key="2">
    <source>
        <dbReference type="EMBL" id="SFJ50888.1"/>
    </source>
</evidence>
<dbReference type="EMBL" id="FORM01000008">
    <property type="protein sequence ID" value="SFJ50888.1"/>
    <property type="molecule type" value="Genomic_DNA"/>
</dbReference>
<sequence>MKKIILLVAVFAVFTSCKTKVNEVVKPIDYTITAQEVKSIVSYLASDDLKGRDVGSKGIADAATYVEDKLKSYGATPYFDTYRDNFKVGDLDAFNVVGYLEGNDADLKNEFILIGAHYDHIGQSKTVANDSIANGANDNAAGTSGVLALAKYFGAKKSNKRSLLFVTFSAEEKGLLGSKHLANRLKDANLDLYTMINLEMIGVPFKDRDYQAFITGFDKSNLAETMNGYAGTKMVGFSDVAAKYSLFKRSDNYPFYEAFKVPSHTVSSCDLSNFDFYHHVDDEVDQLDYPFMTTLINNLAPVIEQITNASTKEIKLNEN</sequence>
<keyword evidence="3" id="KW-1185">Reference proteome</keyword>
<dbReference type="RefSeq" id="WP_090841562.1">
    <property type="nucleotide sequence ID" value="NZ_FORM01000008.1"/>
</dbReference>
<reference evidence="3" key="1">
    <citation type="submission" date="2016-10" db="EMBL/GenBank/DDBJ databases">
        <authorList>
            <person name="Varghese N."/>
            <person name="Submissions S."/>
        </authorList>
    </citation>
    <scope>NUCLEOTIDE SEQUENCE [LARGE SCALE GENOMIC DNA]</scope>
    <source>
        <strain evidence="3">DSM 28881</strain>
    </source>
</reference>
<organism evidence="2 3">
    <name type="scientific">Olleya namhaensis</name>
    <dbReference type="NCBI Taxonomy" id="1144750"/>
    <lineage>
        <taxon>Bacteria</taxon>
        <taxon>Pseudomonadati</taxon>
        <taxon>Bacteroidota</taxon>
        <taxon>Flavobacteriia</taxon>
        <taxon>Flavobacteriales</taxon>
        <taxon>Flavobacteriaceae</taxon>
    </lineage>
</organism>
<dbReference type="InterPro" id="IPR045175">
    <property type="entry name" value="M28_fam"/>
</dbReference>
<dbReference type="Gene3D" id="3.40.630.10">
    <property type="entry name" value="Zn peptidases"/>
    <property type="match status" value="1"/>
</dbReference>
<proteinExistence type="predicted"/>
<accession>A0A1I3RX14</accession>
<name>A0A1I3RX14_9FLAO</name>
<dbReference type="Pfam" id="PF04389">
    <property type="entry name" value="Peptidase_M28"/>
    <property type="match status" value="1"/>
</dbReference>
<dbReference type="STRING" id="1144750.SAMN05443431_108204"/>
<dbReference type="SUPFAM" id="SSF53187">
    <property type="entry name" value="Zn-dependent exopeptidases"/>
    <property type="match status" value="1"/>
</dbReference>
<dbReference type="GO" id="GO:0008235">
    <property type="term" value="F:metalloexopeptidase activity"/>
    <property type="evidence" value="ECO:0007669"/>
    <property type="project" value="InterPro"/>
</dbReference>
<dbReference type="InterPro" id="IPR007484">
    <property type="entry name" value="Peptidase_M28"/>
</dbReference>